<dbReference type="EMBL" id="CM056744">
    <property type="protein sequence ID" value="KAJ8667119.1"/>
    <property type="molecule type" value="Genomic_DNA"/>
</dbReference>
<proteinExistence type="predicted"/>
<comment type="caution">
    <text evidence="1">The sequence shown here is derived from an EMBL/GenBank/DDBJ whole genome shotgun (WGS) entry which is preliminary data.</text>
</comment>
<accession>A0ACC2N7D6</accession>
<reference evidence="1" key="1">
    <citation type="submission" date="2023-04" db="EMBL/GenBank/DDBJ databases">
        <title>A chromosome-level genome assembly of the parasitoid wasp Eretmocerus hayati.</title>
        <authorList>
            <person name="Zhong Y."/>
            <person name="Liu S."/>
            <person name="Liu Y."/>
        </authorList>
    </citation>
    <scope>NUCLEOTIDE SEQUENCE</scope>
    <source>
        <strain evidence="1">ZJU_SS_LIU_2023</strain>
    </source>
</reference>
<name>A0ACC2N7D6_9HYME</name>
<organism evidence="1 2">
    <name type="scientific">Eretmocerus hayati</name>
    <dbReference type="NCBI Taxonomy" id="131215"/>
    <lineage>
        <taxon>Eukaryota</taxon>
        <taxon>Metazoa</taxon>
        <taxon>Ecdysozoa</taxon>
        <taxon>Arthropoda</taxon>
        <taxon>Hexapoda</taxon>
        <taxon>Insecta</taxon>
        <taxon>Pterygota</taxon>
        <taxon>Neoptera</taxon>
        <taxon>Endopterygota</taxon>
        <taxon>Hymenoptera</taxon>
        <taxon>Apocrita</taxon>
        <taxon>Proctotrupomorpha</taxon>
        <taxon>Chalcidoidea</taxon>
        <taxon>Aphelinidae</taxon>
        <taxon>Aphelininae</taxon>
        <taxon>Eretmocerus</taxon>
    </lineage>
</organism>
<evidence type="ECO:0000313" key="1">
    <source>
        <dbReference type="EMBL" id="KAJ8667119.1"/>
    </source>
</evidence>
<protein>
    <submittedName>
        <fullName evidence="1">Uncharacterized protein</fullName>
    </submittedName>
</protein>
<dbReference type="Proteomes" id="UP001239111">
    <property type="component" value="Chromosome 4"/>
</dbReference>
<evidence type="ECO:0000313" key="2">
    <source>
        <dbReference type="Proteomes" id="UP001239111"/>
    </source>
</evidence>
<sequence>MPVEIRSFRIFPGSSIELSQSEPLQGDEVRKVNDDEFTFAVSIGIRASKNSVSTSHYCAGVLISPRHVLTAGHCILTDEEMKTVEIRAGSRDLQSPNLKIFKPQSWLTYKAWAKNKKYPPNKLPNDIAIITLTVEQTKIEPVSLSIKSVIADGTIVTVAGWGLFNEKKLPSKMRKVQLKVISKRECCNKITSLKPDFNYNINHESFVCYFANPYALAACGDSGDPIIDEQKTLVAIHTARCPKIGDIHPQQVNIGVSIGYYRYFIDDVVK</sequence>
<gene>
    <name evidence="1" type="ORF">QAD02_008781</name>
</gene>
<keyword evidence="2" id="KW-1185">Reference proteome</keyword>